<evidence type="ECO:0000313" key="2">
    <source>
        <dbReference type="EMBL" id="THU61008.1"/>
    </source>
</evidence>
<evidence type="ECO:0000313" key="3">
    <source>
        <dbReference type="Proteomes" id="UP000317650"/>
    </source>
</evidence>
<dbReference type="EMBL" id="PYDT01000005">
    <property type="protein sequence ID" value="THU61008.1"/>
    <property type="molecule type" value="Genomic_DNA"/>
</dbReference>
<reference evidence="2 3" key="1">
    <citation type="journal article" date="2019" name="Nat. Plants">
        <title>Genome sequencing of Musa balbisiana reveals subgenome evolution and function divergence in polyploid bananas.</title>
        <authorList>
            <person name="Yao X."/>
        </authorList>
    </citation>
    <scope>NUCLEOTIDE SEQUENCE [LARGE SCALE GENOMIC DNA]</scope>
    <source>
        <strain evidence="3">cv. DH-PKW</strain>
        <tissue evidence="2">Leaves</tissue>
    </source>
</reference>
<dbReference type="Proteomes" id="UP000317650">
    <property type="component" value="Chromosome 7"/>
</dbReference>
<name>A0A4S8JGB5_MUSBA</name>
<feature type="region of interest" description="Disordered" evidence="1">
    <location>
        <begin position="1"/>
        <end position="23"/>
    </location>
</feature>
<accession>A0A4S8JGB5</accession>
<sequence>MVSSLRVPRNAEHSPPNAFLPPRSTAACSTSATVLLHSPRDSRPRHHLLVNPTHISLSPSLIMALAGKGHTPHRSSSGGRRKSSFFCSTHLSAFLRPDAMLFY</sequence>
<comment type="caution">
    <text evidence="2">The sequence shown here is derived from an EMBL/GenBank/DDBJ whole genome shotgun (WGS) entry which is preliminary data.</text>
</comment>
<keyword evidence="3" id="KW-1185">Reference proteome</keyword>
<dbReference type="AlphaFoldDB" id="A0A4S8JGB5"/>
<protein>
    <submittedName>
        <fullName evidence="2">Uncharacterized protein</fullName>
    </submittedName>
</protein>
<proteinExistence type="predicted"/>
<organism evidence="2 3">
    <name type="scientific">Musa balbisiana</name>
    <name type="common">Banana</name>
    <dbReference type="NCBI Taxonomy" id="52838"/>
    <lineage>
        <taxon>Eukaryota</taxon>
        <taxon>Viridiplantae</taxon>
        <taxon>Streptophyta</taxon>
        <taxon>Embryophyta</taxon>
        <taxon>Tracheophyta</taxon>
        <taxon>Spermatophyta</taxon>
        <taxon>Magnoliopsida</taxon>
        <taxon>Liliopsida</taxon>
        <taxon>Zingiberales</taxon>
        <taxon>Musaceae</taxon>
        <taxon>Musa</taxon>
    </lineage>
</organism>
<gene>
    <name evidence="2" type="ORF">C4D60_Mb07t18750</name>
</gene>
<evidence type="ECO:0000256" key="1">
    <source>
        <dbReference type="SAM" id="MobiDB-lite"/>
    </source>
</evidence>